<dbReference type="Ensembl" id="ENSMODT00000012186.3">
    <property type="protein sequence ID" value="ENSMODP00000011962.3"/>
    <property type="gene ID" value="ENSMODG00000027970.2"/>
</dbReference>
<keyword evidence="7" id="KW-1185">Reference proteome</keyword>
<dbReference type="HOGENOM" id="CLU_236609_0_0_1"/>
<reference evidence="6" key="3">
    <citation type="submission" date="2025-09" db="UniProtKB">
        <authorList>
            <consortium name="Ensembl"/>
        </authorList>
    </citation>
    <scope>IDENTIFICATION</scope>
</reference>
<accession>M9MMH5</accession>
<dbReference type="SUPFAM" id="SSF48726">
    <property type="entry name" value="Immunoglobulin"/>
    <property type="match status" value="19"/>
</dbReference>
<sequence length="1803" mass="196272">MCEMVNIVSHVNSDGFILDVAYGPDSMTILPAADRYNVGEHIQLTCSAQSCNPPAQLTWLQNGQPVSNSGTFSATAALNHAGNYTCVAYNSLTGIRHSQSMNIIIYGPLSKPIILTSNNTAVETKNFSMTCQPSGAIVTTRWFINGLPAGGNRIQLSPDKSILTIHNLSRTENKGPYECETENTVSVNKSDPFTLDVTYGPDNATIAHLSNVYPTGANIIFNCSADSHPPVQFTWLHHGQQIRNSPIFSIIASVGDAGTYTCTASNSLTGLTRTASKTLRIYAPLSKPTILISNKTAVETKDFSMTCQATGQIEAYQWFINGLAPVGSRIQLSQDKRILTLPRLTRRDNQGPYVCGIENPLFSSMSDPFTVNVTYGPDNATIVRTPDVYPTGANIIFNCSADSNPPAQLIWLRNGQQIRNSSIFSIIASLSDAGTYTCSASNSLTGLTRTSNKTIRIYAPLSKPTILISNKTAVETKDFSMTCQATGQIEAYQWFINGLAPVGSRIQLSRDTRILTLPRLTRRDNQGPYVCGIENALFSSMSDPFILDVTYGPDIATIVHTPDVYPTGANIIFNCSADSNPPAQFIWLQNGQRVSNSATFSIIASLSDAGTYTCTASNSLTGLTRTATKNITIYAPLSKPTIITSNNTAVETKNFSMTCNATGQIHAYRWFINGLAPAGSRIQLSPDKRTLTLSRLTRRDNKVPYECEIENPLFRNRSNPFTLNVTYGPDIATIVHSANEYPTGANITLSCVADSNPAAQFTWLHNGQPVSNSATFSVIASLSDAGTYTCTASNSFTGLTRTATKNIIIYAPLSKPTIVTSNITAVETKDFSLTCQATGQIHTYQWFINGVAPAGSRIQLSPDKRTLTLSRLTRRDNKVPYECEIRNPFYSNRSDPFTLDVAYGPDIATIDHISDQFATGINVTLSCVADSNPPAQFTWLQNGQSVNNSASFSIITSLNHIGNYTCIATNSFTGLTRTANKTLMIYAPLPKPIIVTSNNTAVETKDFSLTCNATGQIHTYRWFINGLAPGGNRIQLSQDKRILTIRSLTRRENKGPYVCEIENPFFMDSSDPFKLNVTYGPDNATIVHTVNEYPVGANITLSCSANSNPAAQFTWLQNGQSVSNSATFSFIATLNHAGTYTCSASNSFTGLTRTATKNLIIYAPLSKPTIVTSNITAVETKDFSMTCQATGQIHAYRWFINGVAPAGSRIQLSPDKKILTIPNLTRRDNKGPYVCEIENPLFSNRSDPFTLDVAYGPDIAMIVRTQDVYPTGANITLSCSAISNPPVQFTWLQNGQPVSNSATFSFIASLNRAGTYTCIASNSFTGLAHTANKTLIIYAPLSKPTILTSNRTAVETKDFSLTCQGTGQIHAYRWFINGLAPSGSRIQLSPDKKILTIGNLTRRENKGPYVCEIENPLFRNRSDPFTLNVTYGPDIATIAHSVDEYPIGANITLSCSAVSNPPVQFTWLHNGQPVSNSATFSFIASMTLSGTYTCNAANSLTGLTRSATKNVIIYAPLSKPTIVTSNITAVETKDFSFTCQATGQIHTYRWFINGLAPSGSRIQLSPDKRTLTIRNLIRTENKGPYECEIQNPFYSNRSDPFTLDVAYGPDTATIVRTVDEYPIGANITLSCSSKPNPPVQFTWLHNGQPVSNSATFSFTASLSLAGTYTCSAANSFTGLTRTATKNVIIYAPLSTPIIVTSNNTAVETKDFSFTCQATGQIHTYRWFINGRAPAGSRIQLSPDKRTLTIRNLTRTENKGPYVCEIKNPFYSNRSDPFTLDVAYGPDTATIVRTVDEYLLGNIT</sequence>
<dbReference type="SMART" id="SM00408">
    <property type="entry name" value="IGc2"/>
    <property type="match status" value="19"/>
</dbReference>
<feature type="domain" description="Ig-like" evidence="5">
    <location>
        <begin position="1692"/>
        <end position="1780"/>
    </location>
</feature>
<feature type="domain" description="Ig-like" evidence="5">
    <location>
        <begin position="905"/>
        <end position="982"/>
    </location>
</feature>
<dbReference type="InterPro" id="IPR013783">
    <property type="entry name" value="Ig-like_fold"/>
</dbReference>
<name>M9MMH5_MONDO</name>
<evidence type="ECO:0000313" key="6">
    <source>
        <dbReference type="Ensembl" id="ENSMODP00000011962.3"/>
    </source>
</evidence>
<dbReference type="PANTHER" id="PTHR44337:SF20">
    <property type="entry name" value="CARCINOEMBRYONIC ANTIGEN-RELATED CELL ADHESION MOLECULE 5-RELATED"/>
    <property type="match status" value="1"/>
</dbReference>
<dbReference type="ExpressionAtlas" id="M9MMH5">
    <property type="expression patterns" value="baseline"/>
</dbReference>
<feature type="domain" description="Ig-like" evidence="5">
    <location>
        <begin position="640"/>
        <end position="726"/>
    </location>
</feature>
<dbReference type="Bgee" id="ENSMODG00000027970">
    <property type="expression patterns" value="Expressed in spermatid and 5 other cell types or tissues"/>
</dbReference>
<dbReference type="InterPro" id="IPR003599">
    <property type="entry name" value="Ig_sub"/>
</dbReference>
<evidence type="ECO:0000256" key="2">
    <source>
        <dbReference type="ARBA" id="ARBA00023157"/>
    </source>
</evidence>
<dbReference type="InterPro" id="IPR007110">
    <property type="entry name" value="Ig-like_dom"/>
</dbReference>
<protein>
    <recommendedName>
        <fullName evidence="5">Ig-like domain-containing protein</fullName>
    </recommendedName>
</protein>
<dbReference type="InterPro" id="IPR036179">
    <property type="entry name" value="Ig-like_dom_sf"/>
</dbReference>
<keyword evidence="3" id="KW-0325">Glycoprotein</keyword>
<dbReference type="Pfam" id="PF13927">
    <property type="entry name" value="Ig_3"/>
    <property type="match status" value="9"/>
</dbReference>
<feature type="domain" description="Ig-like" evidence="5">
    <location>
        <begin position="1520"/>
        <end position="1604"/>
    </location>
</feature>
<feature type="domain" description="Ig-like" evidence="5">
    <location>
        <begin position="1168"/>
        <end position="1254"/>
    </location>
</feature>
<feature type="domain" description="Ig-like" evidence="5">
    <location>
        <begin position="553"/>
        <end position="632"/>
    </location>
</feature>
<dbReference type="GeneTree" id="ENSGT01130000278319"/>
<dbReference type="Proteomes" id="UP000002280">
    <property type="component" value="Chromosome 2"/>
</dbReference>
<reference evidence="6 7" key="1">
    <citation type="journal article" date="2007" name="Nature">
        <title>Genome of the marsupial Monodelphis domestica reveals innovation in non-coding sequences.</title>
        <authorList>
            <person name="Mikkelsen T.S."/>
            <person name="Wakefield M.J."/>
            <person name="Aken B."/>
            <person name="Amemiya C.T."/>
            <person name="Chang J.L."/>
            <person name="Duke S."/>
            <person name="Garber M."/>
            <person name="Gentles A.J."/>
            <person name="Goodstadt L."/>
            <person name="Heger A."/>
            <person name="Jurka J."/>
            <person name="Kamal M."/>
            <person name="Mauceli E."/>
            <person name="Searle S.M."/>
            <person name="Sharpe T."/>
            <person name="Baker M.L."/>
            <person name="Batzer M.A."/>
            <person name="Benos P.V."/>
            <person name="Belov K."/>
            <person name="Clamp M."/>
            <person name="Cook A."/>
            <person name="Cuff J."/>
            <person name="Das R."/>
            <person name="Davidow L."/>
            <person name="Deakin J.E."/>
            <person name="Fazzari M.J."/>
            <person name="Glass J.L."/>
            <person name="Grabherr M."/>
            <person name="Greally J.M."/>
            <person name="Gu W."/>
            <person name="Hore T.A."/>
            <person name="Huttley G.A."/>
            <person name="Kleber M."/>
            <person name="Jirtle R.L."/>
            <person name="Koina E."/>
            <person name="Lee J.T."/>
            <person name="Mahony S."/>
            <person name="Marra M.A."/>
            <person name="Miller R.D."/>
            <person name="Nicholls R.D."/>
            <person name="Oda M."/>
            <person name="Papenfuss A.T."/>
            <person name="Parra Z.E."/>
            <person name="Pollock D.D."/>
            <person name="Ray D.A."/>
            <person name="Schein J.E."/>
            <person name="Speed T.P."/>
            <person name="Thompson K."/>
            <person name="VandeBerg J.L."/>
            <person name="Wade C.M."/>
            <person name="Walker J.A."/>
            <person name="Waters P.D."/>
            <person name="Webber C."/>
            <person name="Weidman J.R."/>
            <person name="Xie X."/>
            <person name="Zody M.C."/>
            <person name="Baldwin J."/>
            <person name="Abdouelleil A."/>
            <person name="Abdulkadir J."/>
            <person name="Abebe A."/>
            <person name="Abera B."/>
            <person name="Abreu J."/>
            <person name="Acer S.C."/>
            <person name="Aftuck L."/>
            <person name="Alexander A."/>
            <person name="An P."/>
            <person name="Anderson E."/>
            <person name="Anderson S."/>
            <person name="Arachi H."/>
            <person name="Azer M."/>
            <person name="Bachantsang P."/>
            <person name="Barry A."/>
            <person name="Bayul T."/>
            <person name="Berlin A."/>
            <person name="Bessette D."/>
            <person name="Bloom T."/>
            <person name="Bloom T."/>
            <person name="Boguslavskiy L."/>
            <person name="Bonnet C."/>
            <person name="Boukhgalter B."/>
            <person name="Bourzgui I."/>
            <person name="Brown A."/>
            <person name="Cahill P."/>
            <person name="Channer S."/>
            <person name="Cheshatsang Y."/>
            <person name="Chuda L."/>
            <person name="Citroen M."/>
            <person name="Collymore A."/>
            <person name="Cooke P."/>
            <person name="Costello M."/>
            <person name="D'Aco K."/>
            <person name="Daza R."/>
            <person name="De Haan G."/>
            <person name="DeGray S."/>
            <person name="DeMaso C."/>
            <person name="Dhargay N."/>
            <person name="Dooley K."/>
            <person name="Dooley E."/>
            <person name="Doricent M."/>
            <person name="Dorje P."/>
            <person name="Dorjee K."/>
            <person name="Dupes A."/>
            <person name="Elong R."/>
            <person name="Falk J."/>
            <person name="Farina A."/>
            <person name="Faro S."/>
            <person name="Ferguson D."/>
            <person name="Fisher S."/>
            <person name="Foley C.D."/>
            <person name="Franke A."/>
            <person name="Friedrich D."/>
            <person name="Gadbois L."/>
            <person name="Gearin G."/>
            <person name="Gearin C.R."/>
            <person name="Giannoukos G."/>
            <person name="Goode T."/>
            <person name="Graham J."/>
            <person name="Grandbois E."/>
            <person name="Grewal S."/>
            <person name="Gyaltsen K."/>
            <person name="Hafez N."/>
            <person name="Hagos B."/>
            <person name="Hall J."/>
            <person name="Henson C."/>
            <person name="Hollinger A."/>
            <person name="Honan T."/>
            <person name="Huard M.D."/>
            <person name="Hughes L."/>
            <person name="Hurhula B."/>
            <person name="Husby M.E."/>
            <person name="Kamat A."/>
            <person name="Kanga B."/>
            <person name="Kashin S."/>
            <person name="Khazanovich D."/>
            <person name="Kisner P."/>
            <person name="Lance K."/>
            <person name="Lara M."/>
            <person name="Lee W."/>
            <person name="Lennon N."/>
            <person name="Letendre F."/>
            <person name="LeVine R."/>
            <person name="Lipovsky A."/>
            <person name="Liu X."/>
            <person name="Liu J."/>
            <person name="Liu S."/>
            <person name="Lokyitsang T."/>
            <person name="Lokyitsang Y."/>
            <person name="Lubonja R."/>
            <person name="Lui A."/>
            <person name="MacDonald P."/>
            <person name="Magnisalis V."/>
            <person name="Maru K."/>
            <person name="Matthews C."/>
            <person name="McCusker W."/>
            <person name="McDonough S."/>
            <person name="Mehta T."/>
            <person name="Meldrim J."/>
            <person name="Meneus L."/>
            <person name="Mihai O."/>
            <person name="Mihalev A."/>
            <person name="Mihova T."/>
            <person name="Mittelman R."/>
            <person name="Mlenga V."/>
            <person name="Montmayeur A."/>
            <person name="Mulrain L."/>
            <person name="Navidi A."/>
            <person name="Naylor J."/>
            <person name="Negash T."/>
            <person name="Nguyen T."/>
            <person name="Nguyen N."/>
            <person name="Nicol R."/>
            <person name="Norbu C."/>
            <person name="Norbu N."/>
            <person name="Novod N."/>
            <person name="O'Neill B."/>
            <person name="Osman S."/>
            <person name="Markiewicz E."/>
            <person name="Oyono O.L."/>
            <person name="Patti C."/>
            <person name="Phunkhang P."/>
            <person name="Pierre F."/>
            <person name="Priest M."/>
            <person name="Raghuraman S."/>
            <person name="Rege F."/>
            <person name="Reyes R."/>
            <person name="Rise C."/>
            <person name="Rogov P."/>
            <person name="Ross K."/>
            <person name="Ryan E."/>
            <person name="Settipalli S."/>
            <person name="Shea T."/>
            <person name="Sherpa N."/>
            <person name="Shi L."/>
            <person name="Shih D."/>
            <person name="Sparrow T."/>
            <person name="Spaulding J."/>
            <person name="Stalker J."/>
            <person name="Stange-Thomann N."/>
            <person name="Stavropoulos S."/>
            <person name="Stone C."/>
            <person name="Strader C."/>
            <person name="Tesfaye S."/>
            <person name="Thomson T."/>
            <person name="Thoulutsang Y."/>
            <person name="Thoulutsang D."/>
            <person name="Topham K."/>
            <person name="Topping I."/>
            <person name="Tsamla T."/>
            <person name="Vassiliev H."/>
            <person name="Vo A."/>
            <person name="Wangchuk T."/>
            <person name="Wangdi T."/>
            <person name="Weiand M."/>
            <person name="Wilkinson J."/>
            <person name="Wilson A."/>
            <person name="Yadav S."/>
            <person name="Young G."/>
            <person name="Yu Q."/>
            <person name="Zembek L."/>
            <person name="Zhong D."/>
            <person name="Zimmer A."/>
            <person name="Zwirko Z."/>
            <person name="Jaffe D.B."/>
            <person name="Alvarez P."/>
            <person name="Brockman W."/>
            <person name="Butler J."/>
            <person name="Chin C."/>
            <person name="Gnerre S."/>
            <person name="MacCallum I."/>
            <person name="Graves J.A."/>
            <person name="Ponting C.P."/>
            <person name="Breen M."/>
            <person name="Samollow P.B."/>
            <person name="Lander E.S."/>
            <person name="Lindblad-Toh K."/>
        </authorList>
    </citation>
    <scope>NUCLEOTIDE SEQUENCE [LARGE SCALE GENOMIC DNA]</scope>
</reference>
<dbReference type="Pfam" id="PF13895">
    <property type="entry name" value="Ig_2"/>
    <property type="match status" value="9"/>
</dbReference>
<dbReference type="SMART" id="SM00409">
    <property type="entry name" value="IG"/>
    <property type="match status" value="20"/>
</dbReference>
<dbReference type="InterPro" id="IPR003598">
    <property type="entry name" value="Ig_sub2"/>
</dbReference>
<feature type="domain" description="Ig-like" evidence="5">
    <location>
        <begin position="1081"/>
        <end position="1158"/>
    </location>
</feature>
<feature type="domain" description="Ig-like" evidence="5">
    <location>
        <begin position="1257"/>
        <end position="1334"/>
    </location>
</feature>
<feature type="domain" description="Ig-like" evidence="5">
    <location>
        <begin position="464"/>
        <end position="542"/>
    </location>
</feature>
<evidence type="ECO:0000256" key="3">
    <source>
        <dbReference type="ARBA" id="ARBA00023180"/>
    </source>
</evidence>
<keyword evidence="1" id="KW-0732">Signal</keyword>
<evidence type="ECO:0000256" key="4">
    <source>
        <dbReference type="ARBA" id="ARBA00023319"/>
    </source>
</evidence>
<evidence type="ECO:0000256" key="1">
    <source>
        <dbReference type="ARBA" id="ARBA00022729"/>
    </source>
</evidence>
<feature type="domain" description="Ig-like" evidence="5">
    <location>
        <begin position="24"/>
        <end position="102"/>
    </location>
</feature>
<keyword evidence="4" id="KW-0393">Immunoglobulin domain</keyword>
<feature type="domain" description="Ig-like" evidence="5">
    <location>
        <begin position="1344"/>
        <end position="1430"/>
    </location>
</feature>
<evidence type="ECO:0000259" key="5">
    <source>
        <dbReference type="PROSITE" id="PS50835"/>
    </source>
</evidence>
<dbReference type="CDD" id="cd00096">
    <property type="entry name" value="Ig"/>
    <property type="match status" value="5"/>
</dbReference>
<dbReference type="PANTHER" id="PTHR44337">
    <property type="entry name" value="CARCINOEMBRYONIC ANTIGEN-RELATED CELL ADHESION MOLECULE 8"/>
    <property type="match status" value="1"/>
</dbReference>
<feature type="domain" description="Ig-like" evidence="5">
    <location>
        <begin position="990"/>
        <end position="1078"/>
    </location>
</feature>
<feature type="domain" description="Ig-like" evidence="5">
    <location>
        <begin position="108"/>
        <end position="196"/>
    </location>
</feature>
<keyword evidence="2" id="KW-1015">Disulfide bond</keyword>
<feature type="domain" description="Ig-like" evidence="5">
    <location>
        <begin position="201"/>
        <end position="278"/>
    </location>
</feature>
<feature type="domain" description="Ig-like" evidence="5">
    <location>
        <begin position="1433"/>
        <end position="1510"/>
    </location>
</feature>
<dbReference type="eggNOG" id="ENOG502RXPD">
    <property type="taxonomic scope" value="Eukaryota"/>
</dbReference>
<dbReference type="InterPro" id="IPR052598">
    <property type="entry name" value="IgSF_CEA-related"/>
</dbReference>
<dbReference type="Gene3D" id="2.60.40.10">
    <property type="entry name" value="Immunoglobulins"/>
    <property type="match status" value="20"/>
</dbReference>
<feature type="domain" description="Ig-like" evidence="5">
    <location>
        <begin position="729"/>
        <end position="806"/>
    </location>
</feature>
<dbReference type="PROSITE" id="PS50835">
    <property type="entry name" value="IG_LIKE"/>
    <property type="match status" value="20"/>
</dbReference>
<reference evidence="6" key="2">
    <citation type="submission" date="2025-08" db="UniProtKB">
        <authorList>
            <consortium name="Ensembl"/>
        </authorList>
    </citation>
    <scope>IDENTIFICATION</scope>
</reference>
<feature type="domain" description="Ig-like" evidence="5">
    <location>
        <begin position="377"/>
        <end position="456"/>
    </location>
</feature>
<proteinExistence type="predicted"/>
<feature type="domain" description="Ig-like" evidence="5">
    <location>
        <begin position="288"/>
        <end position="374"/>
    </location>
</feature>
<organism evidence="6 7">
    <name type="scientific">Monodelphis domestica</name>
    <name type="common">Gray short-tailed opossum</name>
    <dbReference type="NCBI Taxonomy" id="13616"/>
    <lineage>
        <taxon>Eukaryota</taxon>
        <taxon>Metazoa</taxon>
        <taxon>Chordata</taxon>
        <taxon>Craniata</taxon>
        <taxon>Vertebrata</taxon>
        <taxon>Euteleostomi</taxon>
        <taxon>Mammalia</taxon>
        <taxon>Metatheria</taxon>
        <taxon>Didelphimorphia</taxon>
        <taxon>Didelphidae</taxon>
        <taxon>Monodelphis</taxon>
    </lineage>
</organism>
<feature type="domain" description="Ig-like" evidence="5">
    <location>
        <begin position="1609"/>
        <end position="1686"/>
    </location>
</feature>
<feature type="domain" description="Ig-like" evidence="5">
    <location>
        <begin position="816"/>
        <end position="900"/>
    </location>
</feature>
<evidence type="ECO:0000313" key="7">
    <source>
        <dbReference type="Proteomes" id="UP000002280"/>
    </source>
</evidence>